<dbReference type="PROSITE" id="PS51832">
    <property type="entry name" value="HD_GYP"/>
    <property type="match status" value="1"/>
</dbReference>
<feature type="domain" description="HD-GYP" evidence="1">
    <location>
        <begin position="136"/>
        <end position="326"/>
    </location>
</feature>
<proteinExistence type="predicted"/>
<protein>
    <submittedName>
        <fullName evidence="2">HD domain-containing protein</fullName>
    </submittedName>
</protein>
<dbReference type="EMBL" id="DSXI01000074">
    <property type="protein sequence ID" value="HGS04367.1"/>
    <property type="molecule type" value="Genomic_DNA"/>
</dbReference>
<evidence type="ECO:0000259" key="1">
    <source>
        <dbReference type="PROSITE" id="PS51832"/>
    </source>
</evidence>
<organism evidence="2">
    <name type="scientific">Desulfobacca acetoxidans</name>
    <dbReference type="NCBI Taxonomy" id="60893"/>
    <lineage>
        <taxon>Bacteria</taxon>
        <taxon>Pseudomonadati</taxon>
        <taxon>Thermodesulfobacteriota</taxon>
        <taxon>Desulfobaccia</taxon>
        <taxon>Desulfobaccales</taxon>
        <taxon>Desulfobaccaceae</taxon>
        <taxon>Desulfobacca</taxon>
    </lineage>
</organism>
<reference evidence="2" key="1">
    <citation type="journal article" date="2020" name="mSystems">
        <title>Genome- and Community-Level Interaction Insights into Carbon Utilization and Element Cycling Functions of Hydrothermarchaeota in Hydrothermal Sediment.</title>
        <authorList>
            <person name="Zhou Z."/>
            <person name="Liu Y."/>
            <person name="Xu W."/>
            <person name="Pan J."/>
            <person name="Luo Z.H."/>
            <person name="Li M."/>
        </authorList>
    </citation>
    <scope>NUCLEOTIDE SEQUENCE [LARGE SCALE GENOMIC DNA]</scope>
    <source>
        <strain evidence="2">SpSt-548</strain>
    </source>
</reference>
<evidence type="ECO:0000313" key="2">
    <source>
        <dbReference type="EMBL" id="HGS04367.1"/>
    </source>
</evidence>
<sequence>MAADAPEIRSDLLEPGFLWGDGGLAPLRLVHLTPGRKLPFNLFTAASTGGEFVLSCSRGRTYHQQTPGCGWGYFAVAEIPEVLTLLLERLEDRLPPEESLVLTVDTLLVWVQHFFSRGEARTPGQVDIPRRLLAGCRQLLRPAGLSLREAQRLRRHDSGLFSHSVNVCLLSLVFGAALAETRDAPEDFSLGALLHDVGMMTLSQDPFGQSRALEEEFWEKIKEHPHRGVELLAPLPNLPAEILPMVEQHHEAHDGSGYPRGLAGEDIHPWARVLRLLDSYEAMTSLRPWRPPLGEGEVRRIMATAWKVQGTCHPDLLDRFLSCCRE</sequence>
<dbReference type="InterPro" id="IPR037522">
    <property type="entry name" value="HD_GYP_dom"/>
</dbReference>
<accession>A0A7V4LCB1</accession>
<dbReference type="PANTHER" id="PTHR43155">
    <property type="entry name" value="CYCLIC DI-GMP PHOSPHODIESTERASE PA4108-RELATED"/>
    <property type="match status" value="1"/>
</dbReference>
<dbReference type="CDD" id="cd00077">
    <property type="entry name" value="HDc"/>
    <property type="match status" value="1"/>
</dbReference>
<dbReference type="AlphaFoldDB" id="A0A7V4LCB1"/>
<name>A0A7V4LCB1_9BACT</name>
<dbReference type="PANTHER" id="PTHR43155:SF2">
    <property type="entry name" value="CYCLIC DI-GMP PHOSPHODIESTERASE PA4108"/>
    <property type="match status" value="1"/>
</dbReference>
<dbReference type="SUPFAM" id="SSF109604">
    <property type="entry name" value="HD-domain/PDEase-like"/>
    <property type="match status" value="1"/>
</dbReference>
<dbReference type="Gene3D" id="1.10.3210.10">
    <property type="entry name" value="Hypothetical protein af1432"/>
    <property type="match status" value="1"/>
</dbReference>
<dbReference type="SMART" id="SM00471">
    <property type="entry name" value="HDc"/>
    <property type="match status" value="1"/>
</dbReference>
<comment type="caution">
    <text evidence="2">The sequence shown here is derived from an EMBL/GenBank/DDBJ whole genome shotgun (WGS) entry which is preliminary data.</text>
</comment>
<dbReference type="Pfam" id="PF13487">
    <property type="entry name" value="HD_5"/>
    <property type="match status" value="1"/>
</dbReference>
<gene>
    <name evidence="2" type="ORF">ENT08_01265</name>
</gene>
<dbReference type="InterPro" id="IPR003607">
    <property type="entry name" value="HD/PDEase_dom"/>
</dbReference>